<dbReference type="Pfam" id="PF13188">
    <property type="entry name" value="PAS_8"/>
    <property type="match status" value="1"/>
</dbReference>
<evidence type="ECO:0000313" key="3">
    <source>
        <dbReference type="Proteomes" id="UP000005551"/>
    </source>
</evidence>
<dbReference type="SMART" id="SM00091">
    <property type="entry name" value="PAS"/>
    <property type="match status" value="2"/>
</dbReference>
<evidence type="ECO:0000313" key="2">
    <source>
        <dbReference type="EMBL" id="EIM72842.1"/>
    </source>
</evidence>
<accession>I5BTE0</accession>
<gene>
    <name evidence="2" type="ORF">A3SI_19201</name>
</gene>
<dbReference type="Gene3D" id="3.30.450.20">
    <property type="entry name" value="PAS domain"/>
    <property type="match status" value="2"/>
</dbReference>
<keyword evidence="3" id="KW-1185">Reference proteome</keyword>
<comment type="caution">
    <text evidence="2">The sequence shown here is derived from an EMBL/GenBank/DDBJ whole genome shotgun (WGS) entry which is preliminary data.</text>
</comment>
<dbReference type="SUPFAM" id="SSF55781">
    <property type="entry name" value="GAF domain-like"/>
    <property type="match status" value="2"/>
</dbReference>
<keyword evidence="2" id="KW-0808">Transferase</keyword>
<dbReference type="STRING" id="1189621.A3SI_19201"/>
<protein>
    <submittedName>
        <fullName evidence="2">Multi-sensor hybrid histidine kinase</fullName>
    </submittedName>
</protein>
<dbReference type="Pfam" id="PF01590">
    <property type="entry name" value="GAF"/>
    <property type="match status" value="1"/>
</dbReference>
<dbReference type="Proteomes" id="UP000005551">
    <property type="component" value="Unassembled WGS sequence"/>
</dbReference>
<dbReference type="AlphaFoldDB" id="I5BTE0"/>
<dbReference type="NCBIfam" id="TIGR00229">
    <property type="entry name" value="sensory_box"/>
    <property type="match status" value="1"/>
</dbReference>
<evidence type="ECO:0000259" key="1">
    <source>
        <dbReference type="PROSITE" id="PS50112"/>
    </source>
</evidence>
<dbReference type="SMART" id="SM00065">
    <property type="entry name" value="GAF"/>
    <property type="match status" value="1"/>
</dbReference>
<dbReference type="CDD" id="cd00130">
    <property type="entry name" value="PAS"/>
    <property type="match status" value="2"/>
</dbReference>
<proteinExistence type="predicted"/>
<reference evidence="2 3" key="1">
    <citation type="submission" date="2012-05" db="EMBL/GenBank/DDBJ databases">
        <title>Genome sequence of Nitritalea halalkaliphila LW7.</title>
        <authorList>
            <person name="Jangir P.K."/>
            <person name="Singh A."/>
            <person name="Shivaji S."/>
            <person name="Sharma R."/>
        </authorList>
    </citation>
    <scope>NUCLEOTIDE SEQUENCE [LARGE SCALE GENOMIC DNA]</scope>
    <source>
        <strain evidence="2 3">LW7</strain>
    </source>
</reference>
<dbReference type="InterPro" id="IPR035965">
    <property type="entry name" value="PAS-like_dom_sf"/>
</dbReference>
<name>I5BTE0_9BACT</name>
<dbReference type="InterPro" id="IPR000014">
    <property type="entry name" value="PAS"/>
</dbReference>
<dbReference type="EMBL" id="AJYA01000074">
    <property type="protein sequence ID" value="EIM72842.1"/>
    <property type="molecule type" value="Genomic_DNA"/>
</dbReference>
<dbReference type="InterPro" id="IPR003018">
    <property type="entry name" value="GAF"/>
</dbReference>
<dbReference type="Gene3D" id="3.30.450.40">
    <property type="match status" value="2"/>
</dbReference>
<sequence>MSYTDSLYTHFIQLGRAGFFQDLDWDTLTVEKLKAHTQMQALVVNFIAASTTASYTSSLSNTVRGGIWIVDHRNKKNYWSKKLLSLFERSEADGPPSSEAFFELVAEEAREETRRQFIQHLKGESGYTVYQPIALPSGTKISLFSRAHTRFSLSGEPLYTYGHSVTLSSLPAYIQQIERIDATQSKIINLLDEIIHFNEADVNAQIQSMLQDLGNTTEADRVYLSQVSFLEGEEVISNLFEWTISSVPSVQQTEQDIPLKLFGDFLPGLKRGEELFIPDVNDMPESDFKHFLLEEQVQALFLVPIVENRKMTGILGCDFVRKKQLIHYETSTLFQAAAKIIKGTYGNRVLLQENKKAVEEFSYLFSTMEQGVVYQNQEGFIVKANPAAEKLLGLSFAQMQGRTSTSEEWHAIRGDGSPFPGEEHPAMQALRTGEAVTEVEMGVFHPEKMTYVWILVSATPIFEGLRTTPSGVFSTFTAYTDLKQNKLKLQRQSELQLTLVRLSTSLIRATKEDLDIQLNEVLARVGEATGADRSYIFSYDWDAFVCHNTHEWCAPGTEPMLEHLQNYPLEELHAWTTAHLAGEKMHVPRIEAIQEDVRLYQLLEPQGIKSLMALPIQDGKKCLGLSAWTSSKITTPSQRKKKNSSTS</sequence>
<dbReference type="SUPFAM" id="SSF55785">
    <property type="entry name" value="PYP-like sensor domain (PAS domain)"/>
    <property type="match status" value="2"/>
</dbReference>
<dbReference type="RefSeq" id="WP_009057436.1">
    <property type="nucleotide sequence ID" value="NZ_AJYA01000074.1"/>
</dbReference>
<dbReference type="InterPro" id="IPR029016">
    <property type="entry name" value="GAF-like_dom_sf"/>
</dbReference>
<keyword evidence="2" id="KW-0418">Kinase</keyword>
<dbReference type="OrthoDB" id="9811889at2"/>
<organism evidence="2 3">
    <name type="scientific">Nitritalea halalkaliphila LW7</name>
    <dbReference type="NCBI Taxonomy" id="1189621"/>
    <lineage>
        <taxon>Bacteria</taxon>
        <taxon>Pseudomonadati</taxon>
        <taxon>Bacteroidota</taxon>
        <taxon>Cytophagia</taxon>
        <taxon>Cytophagales</taxon>
        <taxon>Cyclobacteriaceae</taxon>
        <taxon>Nitritalea</taxon>
    </lineage>
</organism>
<dbReference type="PROSITE" id="PS50112">
    <property type="entry name" value="PAS"/>
    <property type="match status" value="1"/>
</dbReference>
<feature type="domain" description="PAS" evidence="1">
    <location>
        <begin position="357"/>
        <end position="403"/>
    </location>
</feature>
<dbReference type="GO" id="GO:0016301">
    <property type="term" value="F:kinase activity"/>
    <property type="evidence" value="ECO:0007669"/>
    <property type="project" value="UniProtKB-KW"/>
</dbReference>